<reference evidence="2 3" key="1">
    <citation type="submission" date="2015-01" db="EMBL/GenBank/DDBJ databases">
        <title>Evolution of Trichinella species and genotypes.</title>
        <authorList>
            <person name="Korhonen P.K."/>
            <person name="Edoardo P."/>
            <person name="Giuseppe L.R."/>
            <person name="Gasser R.B."/>
        </authorList>
    </citation>
    <scope>NUCLEOTIDE SEQUENCE [LARGE SCALE GENOMIC DNA]</scope>
    <source>
        <strain evidence="2">ISS1980</strain>
    </source>
</reference>
<evidence type="ECO:0000313" key="2">
    <source>
        <dbReference type="EMBL" id="KRZ68434.1"/>
    </source>
</evidence>
<accession>A0A0V1MAJ1</accession>
<evidence type="ECO:0000256" key="1">
    <source>
        <dbReference type="SAM" id="MobiDB-lite"/>
    </source>
</evidence>
<keyword evidence="3" id="KW-1185">Reference proteome</keyword>
<dbReference type="EMBL" id="JYDO01000165">
    <property type="protein sequence ID" value="KRZ68434.1"/>
    <property type="molecule type" value="Genomic_DNA"/>
</dbReference>
<sequence>MALTLKSVLPEKKARQSTSTVQHPKPSLSKLKARRKLIFKVVKVWPILCCYLELNHIHEFIFYLDLFNVLHTQKLEIALCARLVSPDAKKRQ</sequence>
<dbReference type="Proteomes" id="UP000054843">
    <property type="component" value="Unassembled WGS sequence"/>
</dbReference>
<feature type="region of interest" description="Disordered" evidence="1">
    <location>
        <begin position="1"/>
        <end position="27"/>
    </location>
</feature>
<organism evidence="2 3">
    <name type="scientific">Trichinella papuae</name>
    <dbReference type="NCBI Taxonomy" id="268474"/>
    <lineage>
        <taxon>Eukaryota</taxon>
        <taxon>Metazoa</taxon>
        <taxon>Ecdysozoa</taxon>
        <taxon>Nematoda</taxon>
        <taxon>Enoplea</taxon>
        <taxon>Dorylaimia</taxon>
        <taxon>Trichinellida</taxon>
        <taxon>Trichinellidae</taxon>
        <taxon>Trichinella</taxon>
    </lineage>
</organism>
<gene>
    <name evidence="2" type="ORF">T10_10028</name>
</gene>
<name>A0A0V1MAJ1_9BILA</name>
<protein>
    <submittedName>
        <fullName evidence="2">Uncharacterized protein</fullName>
    </submittedName>
</protein>
<dbReference type="AlphaFoldDB" id="A0A0V1MAJ1"/>
<evidence type="ECO:0000313" key="3">
    <source>
        <dbReference type="Proteomes" id="UP000054843"/>
    </source>
</evidence>
<comment type="caution">
    <text evidence="2">The sequence shown here is derived from an EMBL/GenBank/DDBJ whole genome shotgun (WGS) entry which is preliminary data.</text>
</comment>
<proteinExistence type="predicted"/>